<dbReference type="Proteomes" id="UP000003340">
    <property type="component" value="Unassembled WGS sequence"/>
</dbReference>
<reference evidence="1 2" key="2">
    <citation type="submission" date="2009-02" db="EMBL/GenBank/DDBJ databases">
        <title>Draft genome sequence of Clostridium methylpentosum (DSM 5476).</title>
        <authorList>
            <person name="Sudarsanam P."/>
            <person name="Ley R."/>
            <person name="Guruge J."/>
            <person name="Turnbaugh P.J."/>
            <person name="Mahowald M."/>
            <person name="Liep D."/>
            <person name="Gordon J."/>
        </authorList>
    </citation>
    <scope>NUCLEOTIDE SEQUENCE [LARGE SCALE GENOMIC DNA]</scope>
    <source>
        <strain evidence="1 2">DSM 5476</strain>
    </source>
</reference>
<accession>C0EAG0</accession>
<proteinExistence type="predicted"/>
<dbReference type="EMBL" id="ACEC01000032">
    <property type="protein sequence ID" value="EEG31505.1"/>
    <property type="molecule type" value="Genomic_DNA"/>
</dbReference>
<dbReference type="STRING" id="537013.CLOSTMETH_00815"/>
<comment type="caution">
    <text evidence="1">The sequence shown here is derived from an EMBL/GenBank/DDBJ whole genome shotgun (WGS) entry which is preliminary data.</text>
</comment>
<sequence>MVDGSRFIQIFQDKARGTVPIPSVNRWNAQTLEGGNYLLGYARSNRAMTHSNPK</sequence>
<evidence type="ECO:0000313" key="1">
    <source>
        <dbReference type="EMBL" id="EEG31505.1"/>
    </source>
</evidence>
<name>C0EAG0_9FIRM</name>
<reference evidence="1 2" key="1">
    <citation type="submission" date="2009-01" db="EMBL/GenBank/DDBJ databases">
        <authorList>
            <person name="Fulton L."/>
            <person name="Clifton S."/>
            <person name="Fulton B."/>
            <person name="Xu J."/>
            <person name="Minx P."/>
            <person name="Pepin K.H."/>
            <person name="Johnson M."/>
            <person name="Bhonagiri V."/>
            <person name="Nash W.E."/>
            <person name="Mardis E.R."/>
            <person name="Wilson R.K."/>
        </authorList>
    </citation>
    <scope>NUCLEOTIDE SEQUENCE [LARGE SCALE GENOMIC DNA]</scope>
    <source>
        <strain evidence="1 2">DSM 5476</strain>
    </source>
</reference>
<keyword evidence="2" id="KW-1185">Reference proteome</keyword>
<dbReference type="HOGENOM" id="CLU_3042056_0_0_9"/>
<evidence type="ECO:0000313" key="2">
    <source>
        <dbReference type="Proteomes" id="UP000003340"/>
    </source>
</evidence>
<gene>
    <name evidence="1" type="ORF">CLOSTMETH_00815</name>
</gene>
<organism evidence="1 2">
    <name type="scientific">[Clostridium] methylpentosum DSM 5476</name>
    <dbReference type="NCBI Taxonomy" id="537013"/>
    <lineage>
        <taxon>Bacteria</taxon>
        <taxon>Bacillati</taxon>
        <taxon>Bacillota</taxon>
        <taxon>Clostridia</taxon>
        <taxon>Eubacteriales</taxon>
        <taxon>Oscillospiraceae</taxon>
        <taxon>Oscillospiraceae incertae sedis</taxon>
    </lineage>
</organism>
<protein>
    <submittedName>
        <fullName evidence="1">Uncharacterized protein</fullName>
    </submittedName>
</protein>
<dbReference type="AlphaFoldDB" id="C0EAG0"/>